<name>A0A316DIB6_9FLAO</name>
<protein>
    <submittedName>
        <fullName evidence="2">Gliding motility-associated-like protein</fullName>
    </submittedName>
</protein>
<dbReference type="Proteomes" id="UP000245430">
    <property type="component" value="Unassembled WGS sequence"/>
</dbReference>
<dbReference type="RefSeq" id="WP_146192587.1">
    <property type="nucleotide sequence ID" value="NZ_QGGP01000009.1"/>
</dbReference>
<dbReference type="EMBL" id="QGGP01000009">
    <property type="protein sequence ID" value="PWK17358.1"/>
    <property type="molecule type" value="Genomic_DNA"/>
</dbReference>
<dbReference type="Pfam" id="PF13585">
    <property type="entry name" value="CHU_C"/>
    <property type="match status" value="1"/>
</dbReference>
<feature type="domain" description="HYR-like" evidence="1">
    <location>
        <begin position="2"/>
        <end position="72"/>
    </location>
</feature>
<gene>
    <name evidence="2" type="ORF">LX78_02690</name>
</gene>
<dbReference type="InterPro" id="IPR057078">
    <property type="entry name" value="HYR-4C"/>
</dbReference>
<dbReference type="NCBIfam" id="TIGR04131">
    <property type="entry name" value="Bac_Flav_CTERM"/>
    <property type="match status" value="1"/>
</dbReference>
<dbReference type="AlphaFoldDB" id="A0A316DIB6"/>
<dbReference type="InterPro" id="IPR026341">
    <property type="entry name" value="T9SS_type_B"/>
</dbReference>
<evidence type="ECO:0000313" key="3">
    <source>
        <dbReference type="Proteomes" id="UP000245430"/>
    </source>
</evidence>
<reference evidence="2 3" key="1">
    <citation type="submission" date="2018-05" db="EMBL/GenBank/DDBJ databases">
        <title>Genomic Encyclopedia of Archaeal and Bacterial Type Strains, Phase II (KMG-II): from individual species to whole genera.</title>
        <authorList>
            <person name="Goeker M."/>
        </authorList>
    </citation>
    <scope>NUCLEOTIDE SEQUENCE [LARGE SCALE GENOMIC DNA]</scope>
    <source>
        <strain evidence="2 3">DSM 22637</strain>
    </source>
</reference>
<accession>A0A316DIB6</accession>
<comment type="caution">
    <text evidence="2">The sequence shown here is derived from an EMBL/GenBank/DDBJ whole genome shotgun (WGS) entry which is preliminary data.</text>
</comment>
<proteinExistence type="predicted"/>
<organism evidence="2 3">
    <name type="scientific">Xanthomarina spongicola</name>
    <dbReference type="NCBI Taxonomy" id="570520"/>
    <lineage>
        <taxon>Bacteria</taxon>
        <taxon>Pseudomonadati</taxon>
        <taxon>Bacteroidota</taxon>
        <taxon>Flavobacteriia</taxon>
        <taxon>Flavobacteriales</taxon>
        <taxon>Flavobacteriaceae</taxon>
        <taxon>Xanthomarina</taxon>
    </lineage>
</organism>
<dbReference type="OrthoDB" id="599464at2"/>
<evidence type="ECO:0000313" key="2">
    <source>
        <dbReference type="EMBL" id="PWK17358.1"/>
    </source>
</evidence>
<feature type="non-terminal residue" evidence="2">
    <location>
        <position position="1"/>
    </location>
</feature>
<keyword evidence="3" id="KW-1185">Reference proteome</keyword>
<dbReference type="Pfam" id="PF23237">
    <property type="entry name" value="HYR_4C"/>
    <property type="match status" value="1"/>
</dbReference>
<sequence>TASNPAGITVECIGDVPQPDISVVTDAADNCSTPVVAFVGDSSDGLSCPETITRTYRITDDCGNFIDVVQMIIVEDTIAPIVLTDLSDINVNCDNIPDPPTLQFDDCSTVQIIGDNPQITNTFDGTDNDYEITWTWDFEDACGNPGQATQTVYVTTINTINLISDDRCYEDGTIDLFDYFNGTDYSGTWIVVSGNTTLDNEFFDPSNVELGDYIFSYTVADNGCLDTTEVTITINDDCIVLDCGRQDVVISKAVTPNGDQWNEYFEVTGIEACGFVIDVKIFNRWGAMIYESSNYQNNWNGTASRASVGNADKVPNGTYYYILTLKNSGLKPFNGHIYVGTK</sequence>
<evidence type="ECO:0000259" key="1">
    <source>
        <dbReference type="Pfam" id="PF23237"/>
    </source>
</evidence>